<evidence type="ECO:0000313" key="2">
    <source>
        <dbReference type="EMBL" id="OGM03219.1"/>
    </source>
</evidence>
<feature type="domain" description="Methyltransferase" evidence="1">
    <location>
        <begin position="46"/>
        <end position="138"/>
    </location>
</feature>
<dbReference type="InterPro" id="IPR029063">
    <property type="entry name" value="SAM-dependent_MTases_sf"/>
</dbReference>
<dbReference type="STRING" id="1817813.A2008_03745"/>
<gene>
    <name evidence="2" type="ORF">A2008_03745</name>
</gene>
<proteinExistence type="predicted"/>
<dbReference type="SUPFAM" id="SSF53335">
    <property type="entry name" value="S-adenosyl-L-methionine-dependent methyltransferases"/>
    <property type="match status" value="1"/>
</dbReference>
<evidence type="ECO:0000259" key="1">
    <source>
        <dbReference type="Pfam" id="PF13649"/>
    </source>
</evidence>
<accession>A0A1F7WLE4</accession>
<dbReference type="EMBL" id="MGFH01000183">
    <property type="protein sequence ID" value="OGM03219.1"/>
    <property type="molecule type" value="Genomic_DNA"/>
</dbReference>
<evidence type="ECO:0000313" key="3">
    <source>
        <dbReference type="Proteomes" id="UP000178735"/>
    </source>
</evidence>
<organism evidence="2 3">
    <name type="scientific">Candidatus Wallbacteria bacterium GWC2_49_35</name>
    <dbReference type="NCBI Taxonomy" id="1817813"/>
    <lineage>
        <taxon>Bacteria</taxon>
        <taxon>Candidatus Walliibacteriota</taxon>
    </lineage>
</organism>
<name>A0A1F7WLE4_9BACT</name>
<sequence>MKGFNMSELWKNGDYVKRYNNVYGISGEQMDRYLAPLNLAPDDRAVEFGCGNGDALARVADIAAAAVGVDISKEQLENARLKLEGRKNILLVESSFLDCRGKLGGHSFTKGLSRKALHHLTDPEKKIFVEKTAQLFKKDSIFVLEDGIFNFDRAELNEKVPEIVAEAKIYYGAAWPQVEKDFMITILEEFVTDYKTWEAAFNHGGFMMTSRKAYSMFYGMMVFKKIG</sequence>
<comment type="caution">
    <text evidence="2">The sequence shown here is derived from an EMBL/GenBank/DDBJ whole genome shotgun (WGS) entry which is preliminary data.</text>
</comment>
<dbReference type="Pfam" id="PF13649">
    <property type="entry name" value="Methyltransf_25"/>
    <property type="match status" value="1"/>
</dbReference>
<dbReference type="Gene3D" id="3.40.50.150">
    <property type="entry name" value="Vaccinia Virus protein VP39"/>
    <property type="match status" value="1"/>
</dbReference>
<dbReference type="AlphaFoldDB" id="A0A1F7WLE4"/>
<reference evidence="2 3" key="1">
    <citation type="journal article" date="2016" name="Nat. Commun.">
        <title>Thousands of microbial genomes shed light on interconnected biogeochemical processes in an aquifer system.</title>
        <authorList>
            <person name="Anantharaman K."/>
            <person name="Brown C.T."/>
            <person name="Hug L.A."/>
            <person name="Sharon I."/>
            <person name="Castelle C.J."/>
            <person name="Probst A.J."/>
            <person name="Thomas B.C."/>
            <person name="Singh A."/>
            <person name="Wilkins M.J."/>
            <person name="Karaoz U."/>
            <person name="Brodie E.L."/>
            <person name="Williams K.H."/>
            <person name="Hubbard S.S."/>
            <person name="Banfield J.F."/>
        </authorList>
    </citation>
    <scope>NUCLEOTIDE SEQUENCE [LARGE SCALE GENOMIC DNA]</scope>
</reference>
<dbReference type="InterPro" id="IPR041698">
    <property type="entry name" value="Methyltransf_25"/>
</dbReference>
<protein>
    <recommendedName>
        <fullName evidence="1">Methyltransferase domain-containing protein</fullName>
    </recommendedName>
</protein>
<dbReference type="Proteomes" id="UP000178735">
    <property type="component" value="Unassembled WGS sequence"/>
</dbReference>